<evidence type="ECO:0000256" key="4">
    <source>
        <dbReference type="PROSITE-ProRule" id="PRU00520"/>
    </source>
</evidence>
<dbReference type="PANTHER" id="PTHR47268">
    <property type="entry name" value="ACYLPHOSPHATASE"/>
    <property type="match status" value="1"/>
</dbReference>
<dbReference type="Gene3D" id="3.30.70.100">
    <property type="match status" value="1"/>
</dbReference>
<evidence type="ECO:0000256" key="3">
    <source>
        <dbReference type="ARBA" id="ARBA00047645"/>
    </source>
</evidence>
<comment type="catalytic activity">
    <reaction evidence="3 4 5">
        <text>an acyl phosphate + H2O = a carboxylate + phosphate + H(+)</text>
        <dbReference type="Rhea" id="RHEA:14965"/>
        <dbReference type="ChEBI" id="CHEBI:15377"/>
        <dbReference type="ChEBI" id="CHEBI:15378"/>
        <dbReference type="ChEBI" id="CHEBI:29067"/>
        <dbReference type="ChEBI" id="CHEBI:43474"/>
        <dbReference type="ChEBI" id="CHEBI:59918"/>
        <dbReference type="EC" id="3.6.1.7"/>
    </reaction>
</comment>
<dbReference type="InterPro" id="IPR001792">
    <property type="entry name" value="Acylphosphatase-like_dom"/>
</dbReference>
<evidence type="ECO:0000256" key="5">
    <source>
        <dbReference type="RuleBase" id="RU000553"/>
    </source>
</evidence>
<feature type="active site" evidence="4">
    <location>
        <position position="39"/>
    </location>
</feature>
<dbReference type="STRING" id="1817867.A3F83_05565"/>
<name>A0A1F5YSF8_9BACT</name>
<dbReference type="SUPFAM" id="SSF54975">
    <property type="entry name" value="Acylphosphatase/BLUF domain-like"/>
    <property type="match status" value="1"/>
</dbReference>
<dbReference type="InterPro" id="IPR036046">
    <property type="entry name" value="Acylphosphatase-like_dom_sf"/>
</dbReference>
<dbReference type="InterPro" id="IPR020456">
    <property type="entry name" value="Acylphosphatase"/>
</dbReference>
<sequence>MKARYRLRTIVCGRVQGVGFRYFVCRLAEEFPVTGYVRNLPNGDVEIVAEGEQAVVEEFQARAGNGPSYARIIEVRSYLEPPEGNYDSFGISR</sequence>
<evidence type="ECO:0000313" key="8">
    <source>
        <dbReference type="EMBL" id="OGG03026.1"/>
    </source>
</evidence>
<dbReference type="PROSITE" id="PS00151">
    <property type="entry name" value="ACYLPHOSPHATASE_2"/>
    <property type="match status" value="1"/>
</dbReference>
<dbReference type="Proteomes" id="UP000179129">
    <property type="component" value="Unassembled WGS sequence"/>
</dbReference>
<feature type="active site" evidence="4">
    <location>
        <position position="21"/>
    </location>
</feature>
<dbReference type="AlphaFoldDB" id="A0A1F5YSF8"/>
<evidence type="ECO:0000256" key="1">
    <source>
        <dbReference type="ARBA" id="ARBA00005614"/>
    </source>
</evidence>
<accession>A0A1F5YSF8</accession>
<dbReference type="InterPro" id="IPR017968">
    <property type="entry name" value="Acylphosphatase_CS"/>
</dbReference>
<evidence type="ECO:0000256" key="6">
    <source>
        <dbReference type="RuleBase" id="RU004168"/>
    </source>
</evidence>
<keyword evidence="4 5" id="KW-0378">Hydrolase</keyword>
<dbReference type="Pfam" id="PF00708">
    <property type="entry name" value="Acylphosphatase"/>
    <property type="match status" value="1"/>
</dbReference>
<dbReference type="PANTHER" id="PTHR47268:SF4">
    <property type="entry name" value="ACYLPHOSPHATASE"/>
    <property type="match status" value="1"/>
</dbReference>
<dbReference type="EMBL" id="MFIX01000163">
    <property type="protein sequence ID" value="OGG03026.1"/>
    <property type="molecule type" value="Genomic_DNA"/>
</dbReference>
<dbReference type="GO" id="GO:0003998">
    <property type="term" value="F:acylphosphatase activity"/>
    <property type="evidence" value="ECO:0007669"/>
    <property type="project" value="UniProtKB-EC"/>
</dbReference>
<dbReference type="PROSITE" id="PS00150">
    <property type="entry name" value="ACYLPHOSPHATASE_1"/>
    <property type="match status" value="1"/>
</dbReference>
<reference evidence="8 9" key="1">
    <citation type="journal article" date="2016" name="Nat. Commun.">
        <title>Thousands of microbial genomes shed light on interconnected biogeochemical processes in an aquifer system.</title>
        <authorList>
            <person name="Anantharaman K."/>
            <person name="Brown C.T."/>
            <person name="Hug L.A."/>
            <person name="Sharon I."/>
            <person name="Castelle C.J."/>
            <person name="Probst A.J."/>
            <person name="Thomas B.C."/>
            <person name="Singh A."/>
            <person name="Wilkins M.J."/>
            <person name="Karaoz U."/>
            <person name="Brodie E.L."/>
            <person name="Williams K.H."/>
            <person name="Hubbard S.S."/>
            <person name="Banfield J.F."/>
        </authorList>
    </citation>
    <scope>NUCLEOTIDE SEQUENCE [LARGE SCALE GENOMIC DNA]</scope>
</reference>
<evidence type="ECO:0000256" key="2">
    <source>
        <dbReference type="ARBA" id="ARBA00012150"/>
    </source>
</evidence>
<proteinExistence type="inferred from homology"/>
<protein>
    <recommendedName>
        <fullName evidence="2 4">Acylphosphatase</fullName>
        <ecNumber evidence="2 4">3.6.1.7</ecNumber>
    </recommendedName>
</protein>
<organism evidence="8 9">
    <name type="scientific">Candidatus Glassbacteria bacterium RIFCSPLOWO2_12_FULL_58_11</name>
    <dbReference type="NCBI Taxonomy" id="1817867"/>
    <lineage>
        <taxon>Bacteria</taxon>
        <taxon>Candidatus Glassiibacteriota</taxon>
    </lineage>
</organism>
<feature type="domain" description="Acylphosphatase-like" evidence="7">
    <location>
        <begin position="6"/>
        <end position="93"/>
    </location>
</feature>
<comment type="caution">
    <text evidence="8">The sequence shown here is derived from an EMBL/GenBank/DDBJ whole genome shotgun (WGS) entry which is preliminary data.</text>
</comment>
<dbReference type="PROSITE" id="PS51160">
    <property type="entry name" value="ACYLPHOSPHATASE_3"/>
    <property type="match status" value="1"/>
</dbReference>
<gene>
    <name evidence="8" type="ORF">A3F83_05565</name>
</gene>
<evidence type="ECO:0000313" key="9">
    <source>
        <dbReference type="Proteomes" id="UP000179129"/>
    </source>
</evidence>
<comment type="similarity">
    <text evidence="1 6">Belongs to the acylphosphatase family.</text>
</comment>
<evidence type="ECO:0000259" key="7">
    <source>
        <dbReference type="PROSITE" id="PS51160"/>
    </source>
</evidence>
<dbReference type="EC" id="3.6.1.7" evidence="2 4"/>